<sequence length="660" mass="74223">QDPPPSERTLSALYPPFEATAPTVLSQIFRLIETFYKGDGLRCLLDFLIPAKRILETVQQDACAGYSSLLFRHEGWPLCLHEKVVIQLSSFNVFLLRPGDFYLQIVPRGQQSARIVLKYLSRDLCTVEEQRLPEISYTSIFTLGWLERINSKRAGTPLQACLLATDNGVVKLPWAKIVTPEFVSKLKVSPPCNHISSQAAKDDCGAVRMTMDVVAENNPSVQDGETKMAGQDDKSVLSNLAPKDSTKYSKDQSVRLENVWPNPCKVSDEDLEGDYVDLMMFSKDNCTGLITQPLYKNGGSVSAVSANSTWACGRTIRFAAEPCSPCLSRRSNQDHKTEITVRAMASSLQIMALIPIKHIKFTVLYSVNQCIAQIPSLSGTSPTSSLPNPPPSASARLAPTTCSSHHRWSCFQPLCPKTLEHSPSIPLPCPPLFLFFKTLLKSFLPSLRRCPVWRVLYKCKLLSYTTNLSVQNYVTKTLQQIREYCKYLIVVFFLLIFSGSRDKAGRAVLQVCTNNRVWQKPTCTIADLTRLFLYFHSVPRKEVRELGLMVVVDARRCPPPLALYKAFGSMQVRIVTFSHGLSWSLTYIVCYIQMEVLTSLKALHKFIESNQLTEDLEGTFPYSHSDWTQFRMVRTISVFSPVEIAVWRACKDLKLQPSSQ</sequence>
<name>A0A4W3IS91_CALMI</name>
<reference evidence="3" key="3">
    <citation type="journal article" date="2014" name="Nature">
        <title>Elephant shark genome provides unique insights into gnathostome evolution.</title>
        <authorList>
            <consortium name="International Elephant Shark Genome Sequencing Consortium"/>
            <person name="Venkatesh B."/>
            <person name="Lee A.P."/>
            <person name="Ravi V."/>
            <person name="Maurya A.K."/>
            <person name="Lian M.M."/>
            <person name="Swann J.B."/>
            <person name="Ohta Y."/>
            <person name="Flajnik M.F."/>
            <person name="Sutoh Y."/>
            <person name="Kasahara M."/>
            <person name="Hoon S."/>
            <person name="Gangu V."/>
            <person name="Roy S.W."/>
            <person name="Irimia M."/>
            <person name="Korzh V."/>
            <person name="Kondrychyn I."/>
            <person name="Lim Z.W."/>
            <person name="Tay B.H."/>
            <person name="Tohari S."/>
            <person name="Kong K.W."/>
            <person name="Ho S."/>
            <person name="Lorente-Galdos B."/>
            <person name="Quilez J."/>
            <person name="Marques-Bonet T."/>
            <person name="Raney B.J."/>
            <person name="Ingham P.W."/>
            <person name="Tay A."/>
            <person name="Hillier L.W."/>
            <person name="Minx P."/>
            <person name="Boehm T."/>
            <person name="Wilson R.K."/>
            <person name="Brenner S."/>
            <person name="Warren W.C."/>
        </authorList>
    </citation>
    <scope>NUCLEOTIDE SEQUENCE [LARGE SCALE GENOMIC DNA]</scope>
</reference>
<dbReference type="AlphaFoldDB" id="A0A4W3IS91"/>
<reference evidence="2" key="5">
    <citation type="submission" date="2025-09" db="UniProtKB">
        <authorList>
            <consortium name="Ensembl"/>
        </authorList>
    </citation>
    <scope>IDENTIFICATION</scope>
</reference>
<evidence type="ECO:0000313" key="2">
    <source>
        <dbReference type="Ensembl" id="ENSCMIP00000033339.1"/>
    </source>
</evidence>
<feature type="compositionally biased region" description="Basic and acidic residues" evidence="1">
    <location>
        <begin position="224"/>
        <end position="235"/>
    </location>
</feature>
<reference evidence="2" key="4">
    <citation type="submission" date="2025-08" db="UniProtKB">
        <authorList>
            <consortium name="Ensembl"/>
        </authorList>
    </citation>
    <scope>IDENTIFICATION</scope>
</reference>
<proteinExistence type="predicted"/>
<dbReference type="GeneTree" id="ENSGT00940000162507"/>
<evidence type="ECO:0000313" key="3">
    <source>
        <dbReference type="Proteomes" id="UP000314986"/>
    </source>
</evidence>
<protein>
    <submittedName>
        <fullName evidence="2">Uncharacterized protein</fullName>
    </submittedName>
</protein>
<dbReference type="Ensembl" id="ENSCMIT00000033845.1">
    <property type="protein sequence ID" value="ENSCMIP00000033339.1"/>
    <property type="gene ID" value="ENSCMIG00000014228.1"/>
</dbReference>
<evidence type="ECO:0000256" key="1">
    <source>
        <dbReference type="SAM" id="MobiDB-lite"/>
    </source>
</evidence>
<reference evidence="3" key="1">
    <citation type="journal article" date="2006" name="Science">
        <title>Ancient noncoding elements conserved in the human genome.</title>
        <authorList>
            <person name="Venkatesh B."/>
            <person name="Kirkness E.F."/>
            <person name="Loh Y.H."/>
            <person name="Halpern A.L."/>
            <person name="Lee A.P."/>
            <person name="Johnson J."/>
            <person name="Dandona N."/>
            <person name="Viswanathan L.D."/>
            <person name="Tay A."/>
            <person name="Venter J.C."/>
            <person name="Strausberg R.L."/>
            <person name="Brenner S."/>
        </authorList>
    </citation>
    <scope>NUCLEOTIDE SEQUENCE [LARGE SCALE GENOMIC DNA]</scope>
</reference>
<dbReference type="PANTHER" id="PTHR45845:SF2">
    <property type="entry name" value="RIKEN CDNA D630003M21 GENE"/>
    <property type="match status" value="1"/>
</dbReference>
<dbReference type="InterPro" id="IPR052231">
    <property type="entry name" value="Rho_GEF_signaling-related"/>
</dbReference>
<keyword evidence="3" id="KW-1185">Reference proteome</keyword>
<accession>A0A4W3IS91</accession>
<organism evidence="2 3">
    <name type="scientific">Callorhinchus milii</name>
    <name type="common">Ghost shark</name>
    <dbReference type="NCBI Taxonomy" id="7868"/>
    <lineage>
        <taxon>Eukaryota</taxon>
        <taxon>Metazoa</taxon>
        <taxon>Chordata</taxon>
        <taxon>Craniata</taxon>
        <taxon>Vertebrata</taxon>
        <taxon>Chondrichthyes</taxon>
        <taxon>Holocephali</taxon>
        <taxon>Chimaeriformes</taxon>
        <taxon>Callorhinchidae</taxon>
        <taxon>Callorhinchus</taxon>
    </lineage>
</organism>
<feature type="region of interest" description="Disordered" evidence="1">
    <location>
        <begin position="217"/>
        <end position="242"/>
    </location>
</feature>
<dbReference type="InParanoid" id="A0A4W3IS91"/>
<dbReference type="Proteomes" id="UP000314986">
    <property type="component" value="Unassembled WGS sequence"/>
</dbReference>
<dbReference type="PANTHER" id="PTHR45845">
    <property type="entry name" value="RHO GUANINE NUCLEOTIDE EXCHANGE FACTOR-RELATED"/>
    <property type="match status" value="1"/>
</dbReference>
<reference evidence="3" key="2">
    <citation type="journal article" date="2007" name="PLoS Biol.">
        <title>Survey sequencing and comparative analysis of the elephant shark (Callorhinchus milii) genome.</title>
        <authorList>
            <person name="Venkatesh B."/>
            <person name="Kirkness E.F."/>
            <person name="Loh Y.H."/>
            <person name="Halpern A.L."/>
            <person name="Lee A.P."/>
            <person name="Johnson J."/>
            <person name="Dandona N."/>
            <person name="Viswanathan L.D."/>
            <person name="Tay A."/>
            <person name="Venter J.C."/>
            <person name="Strausberg R.L."/>
            <person name="Brenner S."/>
        </authorList>
    </citation>
    <scope>NUCLEOTIDE SEQUENCE [LARGE SCALE GENOMIC DNA]</scope>
</reference>